<dbReference type="GeneID" id="20676483"/>
<proteinExistence type="predicted"/>
<evidence type="ECO:0000313" key="2">
    <source>
        <dbReference type="Proteomes" id="UP000030671"/>
    </source>
</evidence>
<dbReference type="EMBL" id="KI925462">
    <property type="protein sequence ID" value="ETW78211.1"/>
    <property type="molecule type" value="Genomic_DNA"/>
</dbReference>
<keyword evidence="2" id="KW-1185">Reference proteome</keyword>
<dbReference type="Proteomes" id="UP000030671">
    <property type="component" value="Unassembled WGS sequence"/>
</dbReference>
<dbReference type="RefSeq" id="XP_009550203.1">
    <property type="nucleotide sequence ID" value="XM_009551908.1"/>
</dbReference>
<reference evidence="1 2" key="1">
    <citation type="journal article" date="2012" name="New Phytol.">
        <title>Insight into trade-off between wood decay and parasitism from the genome of a fungal forest pathogen.</title>
        <authorList>
            <person name="Olson A."/>
            <person name="Aerts A."/>
            <person name="Asiegbu F."/>
            <person name="Belbahri L."/>
            <person name="Bouzid O."/>
            <person name="Broberg A."/>
            <person name="Canback B."/>
            <person name="Coutinho P.M."/>
            <person name="Cullen D."/>
            <person name="Dalman K."/>
            <person name="Deflorio G."/>
            <person name="van Diepen L.T."/>
            <person name="Dunand C."/>
            <person name="Duplessis S."/>
            <person name="Durling M."/>
            <person name="Gonthier P."/>
            <person name="Grimwood J."/>
            <person name="Fossdal C.G."/>
            <person name="Hansson D."/>
            <person name="Henrissat B."/>
            <person name="Hietala A."/>
            <person name="Himmelstrand K."/>
            <person name="Hoffmeister D."/>
            <person name="Hogberg N."/>
            <person name="James T.Y."/>
            <person name="Karlsson M."/>
            <person name="Kohler A."/>
            <person name="Kues U."/>
            <person name="Lee Y.H."/>
            <person name="Lin Y.C."/>
            <person name="Lind M."/>
            <person name="Lindquist E."/>
            <person name="Lombard V."/>
            <person name="Lucas S."/>
            <person name="Lunden K."/>
            <person name="Morin E."/>
            <person name="Murat C."/>
            <person name="Park J."/>
            <person name="Raffaello T."/>
            <person name="Rouze P."/>
            <person name="Salamov A."/>
            <person name="Schmutz J."/>
            <person name="Solheim H."/>
            <person name="Stahlberg J."/>
            <person name="Velez H."/>
            <person name="de Vries R.P."/>
            <person name="Wiebenga A."/>
            <person name="Woodward S."/>
            <person name="Yakovlev I."/>
            <person name="Garbelotto M."/>
            <person name="Martin F."/>
            <person name="Grigoriev I.V."/>
            <person name="Stenlid J."/>
        </authorList>
    </citation>
    <scope>NUCLEOTIDE SEQUENCE [LARGE SCALE GENOMIC DNA]</scope>
    <source>
        <strain evidence="1 2">TC 32-1</strain>
    </source>
</reference>
<evidence type="ECO:0000313" key="1">
    <source>
        <dbReference type="EMBL" id="ETW78211.1"/>
    </source>
</evidence>
<dbReference type="KEGG" id="hir:HETIRDRAFT_454229"/>
<dbReference type="HOGENOM" id="CLU_158785_0_0_1"/>
<name>W4JZB2_HETIT</name>
<gene>
    <name evidence="1" type="ORF">HETIRDRAFT_454229</name>
</gene>
<dbReference type="InParanoid" id="W4JZB2"/>
<protein>
    <submittedName>
        <fullName evidence="1">Uncharacterized protein</fullName>
    </submittedName>
</protein>
<accession>W4JZB2</accession>
<organism evidence="1 2">
    <name type="scientific">Heterobasidion irregulare (strain TC 32-1)</name>
    <dbReference type="NCBI Taxonomy" id="747525"/>
    <lineage>
        <taxon>Eukaryota</taxon>
        <taxon>Fungi</taxon>
        <taxon>Dikarya</taxon>
        <taxon>Basidiomycota</taxon>
        <taxon>Agaricomycotina</taxon>
        <taxon>Agaricomycetes</taxon>
        <taxon>Russulales</taxon>
        <taxon>Bondarzewiaceae</taxon>
        <taxon>Heterobasidion</taxon>
        <taxon>Heterobasidion annosum species complex</taxon>
    </lineage>
</organism>
<dbReference type="AlphaFoldDB" id="W4JZB2"/>
<sequence>MVDEYSNQFILITTDANISDKEQVPYFQQAFYQFEETQRDTWVRQGEETAQLIWKEKMTHLLWETKREYIEGWGRRTFFAMTSGYHNLVLWWNVHTLPHPYNPRQTISDTSCRLMDDREMEASVFLLE</sequence>